<feature type="region of interest" description="Disordered" evidence="1">
    <location>
        <begin position="369"/>
        <end position="401"/>
    </location>
</feature>
<accession>A0AAE0WT50</accession>
<feature type="compositionally biased region" description="Low complexity" evidence="1">
    <location>
        <begin position="179"/>
        <end position="198"/>
    </location>
</feature>
<name>A0AAE0WT50_9PEZI</name>
<comment type="caution">
    <text evidence="2">The sequence shown here is derived from an EMBL/GenBank/DDBJ whole genome shotgun (WGS) entry which is preliminary data.</text>
</comment>
<evidence type="ECO:0000313" key="2">
    <source>
        <dbReference type="EMBL" id="KAK3677307.1"/>
    </source>
</evidence>
<dbReference type="AlphaFoldDB" id="A0AAE0WT50"/>
<feature type="region of interest" description="Disordered" evidence="1">
    <location>
        <begin position="179"/>
        <end position="200"/>
    </location>
</feature>
<feature type="region of interest" description="Disordered" evidence="1">
    <location>
        <begin position="63"/>
        <end position="84"/>
    </location>
</feature>
<evidence type="ECO:0000313" key="3">
    <source>
        <dbReference type="Proteomes" id="UP001274830"/>
    </source>
</evidence>
<evidence type="ECO:0000256" key="1">
    <source>
        <dbReference type="SAM" id="MobiDB-lite"/>
    </source>
</evidence>
<dbReference type="Proteomes" id="UP001274830">
    <property type="component" value="Unassembled WGS sequence"/>
</dbReference>
<protein>
    <submittedName>
        <fullName evidence="2">Uncharacterized protein</fullName>
    </submittedName>
</protein>
<reference evidence="2" key="1">
    <citation type="submission" date="2023-07" db="EMBL/GenBank/DDBJ databases">
        <title>Black Yeasts Isolated from many extreme environments.</title>
        <authorList>
            <person name="Coleine C."/>
            <person name="Stajich J.E."/>
            <person name="Selbmann L."/>
        </authorList>
    </citation>
    <scope>NUCLEOTIDE SEQUENCE</scope>
    <source>
        <strain evidence="2">CCFEE 5485</strain>
    </source>
</reference>
<sequence>MITASQEQRGITHGTQSEFDEVRVAIPARRTEAVNDQVQAATAITSAKNASKDPYQAQVEVIEEHQDLADSSYEPSQSQDTPPPFTGSIDTQEAIDLANADIDVRKGQSSDTATITDYDQPASARRPNECEDCATSLDDEPYTWKCTRCEHSGFCVTCYAVPQIVDRNGHHDHKFVSVRGRASQGAAGPSSSTTSTPREQVIEKQRKKMVKLKYGVRHMPYASLKQESARQDRDRAIRQIRLNWPSSAFWPRALAPRSNGILLQPRDVSTSLLSVVVELSDLTKWDPQTGHDAMTSAVSERQASQGIPDGHVKLLPDDVKVAIELCSGEGEAMVGDEDNLMIEETHVDSETESESLDIVPSQDIAVRPRARVSSEDTANDTFDTSVTFRQSPPTPSRQLGDEMDVFPEEGAQILRTVPSSIAEDEAPRPRSFTATSEEYRTITPAKQQPAGSPVVTLADLMAQAREIVRTTPSSREFRIAREEKWSDHVKEFEDLFGKILGVRFQLEEE</sequence>
<dbReference type="EMBL" id="JAUTXT010000007">
    <property type="protein sequence ID" value="KAK3677307.1"/>
    <property type="molecule type" value="Genomic_DNA"/>
</dbReference>
<feature type="compositionally biased region" description="Polar residues" evidence="1">
    <location>
        <begin position="375"/>
        <end position="391"/>
    </location>
</feature>
<proteinExistence type="predicted"/>
<organism evidence="2 3">
    <name type="scientific">Recurvomyces mirabilis</name>
    <dbReference type="NCBI Taxonomy" id="574656"/>
    <lineage>
        <taxon>Eukaryota</taxon>
        <taxon>Fungi</taxon>
        <taxon>Dikarya</taxon>
        <taxon>Ascomycota</taxon>
        <taxon>Pezizomycotina</taxon>
        <taxon>Dothideomycetes</taxon>
        <taxon>Dothideomycetidae</taxon>
        <taxon>Mycosphaerellales</taxon>
        <taxon>Teratosphaeriaceae</taxon>
        <taxon>Recurvomyces</taxon>
    </lineage>
</organism>
<keyword evidence="3" id="KW-1185">Reference proteome</keyword>
<gene>
    <name evidence="2" type="ORF">LTR78_002845</name>
</gene>